<comment type="caution">
    <text evidence="1">The sequence shown here is derived from an EMBL/GenBank/DDBJ whole genome shotgun (WGS) entry which is preliminary data.</text>
</comment>
<dbReference type="Proteomes" id="UP000825935">
    <property type="component" value="Chromosome 34"/>
</dbReference>
<name>A0A8T2QKU5_CERRI</name>
<sequence length="97" mass="11415">MDRAERQSSIWIRRECFEFYWECVSTRTATRFRNQSDSFALEAKILDFMNQSDMLELFPSQLEVMKAGRSDLVEKILARVGWTVVGWDVEPCIEDQA</sequence>
<reference evidence="1" key="1">
    <citation type="submission" date="2021-08" db="EMBL/GenBank/DDBJ databases">
        <title>WGS assembly of Ceratopteris richardii.</title>
        <authorList>
            <person name="Marchant D.B."/>
            <person name="Chen G."/>
            <person name="Jenkins J."/>
            <person name="Shu S."/>
            <person name="Leebens-Mack J."/>
            <person name="Grimwood J."/>
            <person name="Schmutz J."/>
            <person name="Soltis P."/>
            <person name="Soltis D."/>
            <person name="Chen Z.-H."/>
        </authorList>
    </citation>
    <scope>NUCLEOTIDE SEQUENCE</scope>
    <source>
        <strain evidence="1">Whitten #5841</strain>
        <tissue evidence="1">Leaf</tissue>
    </source>
</reference>
<dbReference type="PANTHER" id="PTHR47434">
    <property type="entry name" value="PROTEIN PTST HOMOLOG 3, CHLOROPLASTIC"/>
    <property type="match status" value="1"/>
</dbReference>
<dbReference type="EMBL" id="CM035439">
    <property type="protein sequence ID" value="KAH7284667.1"/>
    <property type="molecule type" value="Genomic_DNA"/>
</dbReference>
<evidence type="ECO:0000313" key="2">
    <source>
        <dbReference type="Proteomes" id="UP000825935"/>
    </source>
</evidence>
<dbReference type="AlphaFoldDB" id="A0A8T2QKU5"/>
<gene>
    <name evidence="1" type="ORF">KP509_34G065600</name>
</gene>
<evidence type="ECO:0000313" key="1">
    <source>
        <dbReference type="EMBL" id="KAH7284667.1"/>
    </source>
</evidence>
<protein>
    <submittedName>
        <fullName evidence="1">Uncharacterized protein</fullName>
    </submittedName>
</protein>
<keyword evidence="2" id="KW-1185">Reference proteome</keyword>
<dbReference type="PANTHER" id="PTHR47434:SF1">
    <property type="entry name" value="PROTEIN PTST HOMOLOG 2, CHLOROPLASTIC"/>
    <property type="match status" value="1"/>
</dbReference>
<dbReference type="OrthoDB" id="531008at2759"/>
<organism evidence="1 2">
    <name type="scientific">Ceratopteris richardii</name>
    <name type="common">Triangle waterfern</name>
    <dbReference type="NCBI Taxonomy" id="49495"/>
    <lineage>
        <taxon>Eukaryota</taxon>
        <taxon>Viridiplantae</taxon>
        <taxon>Streptophyta</taxon>
        <taxon>Embryophyta</taxon>
        <taxon>Tracheophyta</taxon>
        <taxon>Polypodiopsida</taxon>
        <taxon>Polypodiidae</taxon>
        <taxon>Polypodiales</taxon>
        <taxon>Pteridineae</taxon>
        <taxon>Pteridaceae</taxon>
        <taxon>Parkerioideae</taxon>
        <taxon>Ceratopteris</taxon>
    </lineage>
</organism>
<accession>A0A8T2QKU5</accession>
<proteinExistence type="predicted"/>